<keyword evidence="2" id="KW-0133">Cell shape</keyword>
<dbReference type="Pfam" id="PF08245">
    <property type="entry name" value="Mur_ligase_M"/>
    <property type="match status" value="1"/>
</dbReference>
<dbReference type="GeneID" id="84806736"/>
<evidence type="ECO:0000313" key="5">
    <source>
        <dbReference type="EMBL" id="ACV51645.1"/>
    </source>
</evidence>
<keyword evidence="2" id="KW-0132">Cell division</keyword>
<dbReference type="PANTHER" id="PTHR23135">
    <property type="entry name" value="MUR LIGASE FAMILY MEMBER"/>
    <property type="match status" value="1"/>
</dbReference>
<dbReference type="STRING" id="521095.Apar_1218"/>
<dbReference type="Gene3D" id="3.40.1190.10">
    <property type="entry name" value="Mur-like, catalytic domain"/>
    <property type="match status" value="1"/>
</dbReference>
<dbReference type="InterPro" id="IPR036615">
    <property type="entry name" value="Mur_ligase_C_dom_sf"/>
</dbReference>
<protein>
    <submittedName>
        <fullName evidence="5">UDP-N-acetylmuramyl-tripeptide synthetase</fullName>
    </submittedName>
</protein>
<evidence type="ECO:0000259" key="3">
    <source>
        <dbReference type="Pfam" id="PF02875"/>
    </source>
</evidence>
<keyword evidence="2" id="KW-0131">Cell cycle</keyword>
<comment type="similarity">
    <text evidence="1">Belongs to the MurCDEF family. MurE subfamily.</text>
</comment>
<reference evidence="5 6" key="1">
    <citation type="journal article" date="2009" name="Stand. Genomic Sci.">
        <title>Complete genome sequence of Atopobium parvulum type strain (IPP 1246).</title>
        <authorList>
            <person name="Copeland A."/>
            <person name="Sikorski J."/>
            <person name="Lapidus A."/>
            <person name="Nolan M."/>
            <person name="Del Rio T.G."/>
            <person name="Lucas S."/>
            <person name="Chen F."/>
            <person name="Tice H."/>
            <person name="Pitluck S."/>
            <person name="Cheng J.F."/>
            <person name="Pukall R."/>
            <person name="Chertkov O."/>
            <person name="Brettin T."/>
            <person name="Han C."/>
            <person name="Detter J.C."/>
            <person name="Kuske C."/>
            <person name="Bruce D."/>
            <person name="Goodwin L."/>
            <person name="Ivanova N."/>
            <person name="Mavromatis K."/>
            <person name="Mikhailova N."/>
            <person name="Chen A."/>
            <person name="Palaniappan K."/>
            <person name="Chain P."/>
            <person name="Rohde M."/>
            <person name="Goker M."/>
            <person name="Bristow J."/>
            <person name="Eisen J.A."/>
            <person name="Markowitz V."/>
            <person name="Hugenholtz P."/>
            <person name="Kyrpides N.C."/>
            <person name="Klenk H.P."/>
            <person name="Detter J.C."/>
        </authorList>
    </citation>
    <scope>NUCLEOTIDE SEQUENCE [LARGE SCALE GENOMIC DNA]</scope>
    <source>
        <strain evidence="6">ATCC 33793 / DSM 20469 / CCUG 32760 / JCM 10300 / KCTC 3663 / VPI 0546 / 1246</strain>
    </source>
</reference>
<dbReference type="UniPathway" id="UPA00219"/>
<dbReference type="RefSeq" id="WP_012809301.1">
    <property type="nucleotide sequence ID" value="NC_013203.1"/>
</dbReference>
<keyword evidence="6" id="KW-1185">Reference proteome</keyword>
<keyword evidence="2" id="KW-0573">Peptidoglycan synthesis</keyword>
<proteinExistence type="inferred from homology"/>
<dbReference type="InterPro" id="IPR004101">
    <property type="entry name" value="Mur_ligase_C"/>
</dbReference>
<dbReference type="EMBL" id="CP001721">
    <property type="protein sequence ID" value="ACV51645.1"/>
    <property type="molecule type" value="Genomic_DNA"/>
</dbReference>
<dbReference type="eggNOG" id="COG0769">
    <property type="taxonomic scope" value="Bacteria"/>
</dbReference>
<evidence type="ECO:0000313" key="6">
    <source>
        <dbReference type="Proteomes" id="UP000000960"/>
    </source>
</evidence>
<dbReference type="GO" id="GO:0008360">
    <property type="term" value="P:regulation of cell shape"/>
    <property type="evidence" value="ECO:0007669"/>
    <property type="project" value="UniProtKB-KW"/>
</dbReference>
<dbReference type="HOGENOM" id="CLU_022291_4_2_11"/>
<evidence type="ECO:0000256" key="2">
    <source>
        <dbReference type="RuleBase" id="RU004135"/>
    </source>
</evidence>
<dbReference type="Proteomes" id="UP000000960">
    <property type="component" value="Chromosome"/>
</dbReference>
<dbReference type="KEGG" id="apv:Apar_1218"/>
<dbReference type="OrthoDB" id="9800958at2"/>
<dbReference type="Gene3D" id="3.40.1390.10">
    <property type="entry name" value="MurE/MurF, N-terminal domain"/>
    <property type="match status" value="1"/>
</dbReference>
<dbReference type="GO" id="GO:0005524">
    <property type="term" value="F:ATP binding"/>
    <property type="evidence" value="ECO:0007669"/>
    <property type="project" value="InterPro"/>
</dbReference>
<dbReference type="GO" id="GO:0009252">
    <property type="term" value="P:peptidoglycan biosynthetic process"/>
    <property type="evidence" value="ECO:0007669"/>
    <property type="project" value="UniProtKB-UniPathway"/>
</dbReference>
<gene>
    <name evidence="5" type="ordered locus">Apar_1218</name>
</gene>
<comment type="pathway">
    <text evidence="2">Cell wall biogenesis; peptidoglycan biosynthesis.</text>
</comment>
<evidence type="ECO:0000256" key="1">
    <source>
        <dbReference type="ARBA" id="ARBA00005898"/>
    </source>
</evidence>
<dbReference type="NCBIfam" id="TIGR01085">
    <property type="entry name" value="murE"/>
    <property type="match status" value="1"/>
</dbReference>
<dbReference type="GO" id="GO:0016881">
    <property type="term" value="F:acid-amino acid ligase activity"/>
    <property type="evidence" value="ECO:0007669"/>
    <property type="project" value="InterPro"/>
</dbReference>
<organism evidence="5 6">
    <name type="scientific">Lancefieldella parvula (strain ATCC 33793 / DSM 20469 / CCUG 32760 / JCM 10300 / KCTC 3663 / VPI 0546 / 1246)</name>
    <name type="common">Atopobium parvulum</name>
    <dbReference type="NCBI Taxonomy" id="521095"/>
    <lineage>
        <taxon>Bacteria</taxon>
        <taxon>Bacillati</taxon>
        <taxon>Actinomycetota</taxon>
        <taxon>Coriobacteriia</taxon>
        <taxon>Coriobacteriales</taxon>
        <taxon>Atopobiaceae</taxon>
        <taxon>Lancefieldella</taxon>
    </lineage>
</organism>
<dbReference type="InterPro" id="IPR013221">
    <property type="entry name" value="Mur_ligase_cen"/>
</dbReference>
<dbReference type="Gene3D" id="3.90.190.20">
    <property type="entry name" value="Mur ligase, C-terminal domain"/>
    <property type="match status" value="1"/>
</dbReference>
<dbReference type="AlphaFoldDB" id="C8W855"/>
<evidence type="ECO:0000259" key="4">
    <source>
        <dbReference type="Pfam" id="PF08245"/>
    </source>
</evidence>
<accession>C8W855</accession>
<name>C8W855_LANP1</name>
<sequence>MTLHELLALFTSKNIEYTTAHFDAVDQNAQLTDVASDSREVIPGSLFVCKGASFSPAYLTSAVKAGAVAYLCQRSLAEELQAVAPNVAAIHVDDVRFAMAYVAAGVAGHPDKKLTTIGITGTKGKSTCSYMLRAILDGDEPYSKCGVIGGIEVFDGKDTQPAHNTTPEAPELWRHLKHAAEAGLPYVDMEISSQGLKYDRTVDLNLSVAVFLNIGTDHISPVEHPTFEDYFESKLKIFDLARVAVVNKNTMMFDQVMERAQRCEKVLTFSTTDSDATVWADEITPHQGMVTFTVHTPTWTSSAALPMSGLFNVENALAAITVADYLGIREKDAVLPLMNVKVPGRMELLSSPDNKVTGLVDYAHNKLSYQKLFSSTAKEFPGYGRYVVMGAVGGKAYNRRQELPEEAAKWADLMIYTTEDCNMEDPAVICAQMAEATPEGAAHKIILDRYDAIYEAVSAAYDDPRPSLVYLLAKGDEPFNIIGGKHVPWMTDAAAFKAAVRAKLDKRTGRAGRDNRS</sequence>
<feature type="domain" description="Mur ligase central" evidence="4">
    <location>
        <begin position="119"/>
        <end position="323"/>
    </location>
</feature>
<keyword evidence="2" id="KW-0961">Cell wall biogenesis/degradation</keyword>
<dbReference type="InterPro" id="IPR005761">
    <property type="entry name" value="UDP-N-AcMur-Glu-dNH2Pim_ligase"/>
</dbReference>
<dbReference type="InterPro" id="IPR035911">
    <property type="entry name" value="MurE/MurF_N"/>
</dbReference>
<dbReference type="InterPro" id="IPR036565">
    <property type="entry name" value="Mur-like_cat_sf"/>
</dbReference>
<dbReference type="SUPFAM" id="SSF53623">
    <property type="entry name" value="MurD-like peptide ligases, catalytic domain"/>
    <property type="match status" value="1"/>
</dbReference>
<dbReference type="SUPFAM" id="SSF63418">
    <property type="entry name" value="MurE/MurF N-terminal domain"/>
    <property type="match status" value="1"/>
</dbReference>
<feature type="domain" description="Mur ligase C-terminal" evidence="3">
    <location>
        <begin position="344"/>
        <end position="462"/>
    </location>
</feature>
<comment type="subcellular location">
    <subcellularLocation>
        <location evidence="2">Cytoplasm</location>
    </subcellularLocation>
</comment>
<dbReference type="GO" id="GO:0051301">
    <property type="term" value="P:cell division"/>
    <property type="evidence" value="ECO:0007669"/>
    <property type="project" value="UniProtKB-KW"/>
</dbReference>
<dbReference type="GO" id="GO:0071555">
    <property type="term" value="P:cell wall organization"/>
    <property type="evidence" value="ECO:0007669"/>
    <property type="project" value="UniProtKB-KW"/>
</dbReference>
<dbReference type="SUPFAM" id="SSF53244">
    <property type="entry name" value="MurD-like peptide ligases, peptide-binding domain"/>
    <property type="match status" value="1"/>
</dbReference>
<dbReference type="Pfam" id="PF02875">
    <property type="entry name" value="Mur_ligase_C"/>
    <property type="match status" value="1"/>
</dbReference>
<dbReference type="GO" id="GO:0005737">
    <property type="term" value="C:cytoplasm"/>
    <property type="evidence" value="ECO:0007669"/>
    <property type="project" value="UniProtKB-SubCell"/>
</dbReference>
<dbReference type="PANTHER" id="PTHR23135:SF4">
    <property type="entry name" value="UDP-N-ACETYLMURAMOYL-L-ALANYL-D-GLUTAMATE--2,6-DIAMINOPIMELATE LIGASE MURE HOMOLOG, CHLOROPLASTIC"/>
    <property type="match status" value="1"/>
</dbReference>